<keyword evidence="3" id="KW-1185">Reference proteome</keyword>
<evidence type="ECO:0000313" key="2">
    <source>
        <dbReference type="EMBL" id="KAJ1136680.1"/>
    </source>
</evidence>
<reference evidence="2" key="1">
    <citation type="journal article" date="2022" name="bioRxiv">
        <title>Sequencing and chromosome-scale assembly of the giantPleurodeles waltlgenome.</title>
        <authorList>
            <person name="Brown T."/>
            <person name="Elewa A."/>
            <person name="Iarovenko S."/>
            <person name="Subramanian E."/>
            <person name="Araus A.J."/>
            <person name="Petzold A."/>
            <person name="Susuki M."/>
            <person name="Suzuki K.-i.T."/>
            <person name="Hayashi T."/>
            <person name="Toyoda A."/>
            <person name="Oliveira C."/>
            <person name="Osipova E."/>
            <person name="Leigh N.D."/>
            <person name="Simon A."/>
            <person name="Yun M.H."/>
        </authorList>
    </citation>
    <scope>NUCLEOTIDE SEQUENCE</scope>
    <source>
        <strain evidence="2">20211129_DDA</strain>
        <tissue evidence="2">Liver</tissue>
    </source>
</reference>
<dbReference type="EMBL" id="JANPWB010000010">
    <property type="protein sequence ID" value="KAJ1136680.1"/>
    <property type="molecule type" value="Genomic_DNA"/>
</dbReference>
<comment type="caution">
    <text evidence="2">The sequence shown here is derived from an EMBL/GenBank/DDBJ whole genome shotgun (WGS) entry which is preliminary data.</text>
</comment>
<name>A0AAV7Q927_PLEWA</name>
<dbReference type="Proteomes" id="UP001066276">
    <property type="component" value="Chromosome 6"/>
</dbReference>
<organism evidence="2 3">
    <name type="scientific">Pleurodeles waltl</name>
    <name type="common">Iberian ribbed newt</name>
    <dbReference type="NCBI Taxonomy" id="8319"/>
    <lineage>
        <taxon>Eukaryota</taxon>
        <taxon>Metazoa</taxon>
        <taxon>Chordata</taxon>
        <taxon>Craniata</taxon>
        <taxon>Vertebrata</taxon>
        <taxon>Euteleostomi</taxon>
        <taxon>Amphibia</taxon>
        <taxon>Batrachia</taxon>
        <taxon>Caudata</taxon>
        <taxon>Salamandroidea</taxon>
        <taxon>Salamandridae</taxon>
        <taxon>Pleurodelinae</taxon>
        <taxon>Pleurodeles</taxon>
    </lineage>
</organism>
<feature type="compositionally biased region" description="Basic residues" evidence="1">
    <location>
        <begin position="61"/>
        <end position="70"/>
    </location>
</feature>
<dbReference type="AlphaFoldDB" id="A0AAV7Q927"/>
<accession>A0AAV7Q927</accession>
<feature type="region of interest" description="Disordered" evidence="1">
    <location>
        <begin position="1"/>
        <end position="70"/>
    </location>
</feature>
<proteinExistence type="predicted"/>
<protein>
    <submittedName>
        <fullName evidence="2">Uncharacterized protein</fullName>
    </submittedName>
</protein>
<sequence length="70" mass="7994">MPDNVGLFKAWENEEEGTPPQPPQEQKKTEQPTATWEEENSALALQPNRRLGNQEAAERRSRPHSRKTVA</sequence>
<evidence type="ECO:0000313" key="3">
    <source>
        <dbReference type="Proteomes" id="UP001066276"/>
    </source>
</evidence>
<evidence type="ECO:0000256" key="1">
    <source>
        <dbReference type="SAM" id="MobiDB-lite"/>
    </source>
</evidence>
<gene>
    <name evidence="2" type="ORF">NDU88_003095</name>
</gene>